<feature type="compositionally biased region" description="Polar residues" evidence="1">
    <location>
        <begin position="1"/>
        <end position="10"/>
    </location>
</feature>
<evidence type="ECO:0000256" key="2">
    <source>
        <dbReference type="SAM" id="Phobius"/>
    </source>
</evidence>
<feature type="compositionally biased region" description="Basic and acidic residues" evidence="1">
    <location>
        <begin position="11"/>
        <end position="26"/>
    </location>
</feature>
<sequence>MSETKVSSSLRSKEVNLRTLDSDKKSIGTGHVPPEPQVMTPPSIEIKTRDFSSNIPKRKSPLFKAIKVIFNLLVLLVVAWSVYTYVWPKIATYLTGEVTL</sequence>
<feature type="region of interest" description="Disordered" evidence="1">
    <location>
        <begin position="1"/>
        <end position="43"/>
    </location>
</feature>
<dbReference type="Proteomes" id="UP000229112">
    <property type="component" value="Unassembled WGS sequence"/>
</dbReference>
<keyword evidence="2" id="KW-0472">Membrane</keyword>
<keyword evidence="2" id="KW-0812">Transmembrane</keyword>
<evidence type="ECO:0000313" key="4">
    <source>
        <dbReference type="Proteomes" id="UP000229112"/>
    </source>
</evidence>
<dbReference type="AlphaFoldDB" id="A0A2M6WKB4"/>
<gene>
    <name evidence="3" type="ORF">COU06_01135</name>
</gene>
<keyword evidence="2" id="KW-1133">Transmembrane helix</keyword>
<protein>
    <submittedName>
        <fullName evidence="3">Uncharacterized protein</fullName>
    </submittedName>
</protein>
<reference evidence="4" key="1">
    <citation type="submission" date="2017-09" db="EMBL/GenBank/DDBJ databases">
        <title>Depth-based differentiation of microbial function through sediment-hosted aquifers and enrichment of novel symbionts in the deep terrestrial subsurface.</title>
        <authorList>
            <person name="Probst A.J."/>
            <person name="Ladd B."/>
            <person name="Jarett J.K."/>
            <person name="Geller-Mcgrath D.E."/>
            <person name="Sieber C.M.K."/>
            <person name="Emerson J.B."/>
            <person name="Anantharaman K."/>
            <person name="Thomas B.C."/>
            <person name="Malmstrom R."/>
            <person name="Stieglmeier M."/>
            <person name="Klingl A."/>
            <person name="Woyke T."/>
            <person name="Ryan C.M."/>
            <person name="Banfield J.F."/>
        </authorList>
    </citation>
    <scope>NUCLEOTIDE SEQUENCE [LARGE SCALE GENOMIC DNA]</scope>
</reference>
<comment type="caution">
    <text evidence="3">The sequence shown here is derived from an EMBL/GenBank/DDBJ whole genome shotgun (WGS) entry which is preliminary data.</text>
</comment>
<evidence type="ECO:0000313" key="3">
    <source>
        <dbReference type="EMBL" id="PIT93203.1"/>
    </source>
</evidence>
<evidence type="ECO:0000256" key="1">
    <source>
        <dbReference type="SAM" id="MobiDB-lite"/>
    </source>
</evidence>
<feature type="transmembrane region" description="Helical" evidence="2">
    <location>
        <begin position="68"/>
        <end position="86"/>
    </location>
</feature>
<organism evidence="3 4">
    <name type="scientific">Candidatus Harrisonbacteria bacterium CG10_big_fil_rev_8_21_14_0_10_38_8</name>
    <dbReference type="NCBI Taxonomy" id="1974582"/>
    <lineage>
        <taxon>Bacteria</taxon>
        <taxon>Candidatus Harrisoniibacteriota</taxon>
    </lineage>
</organism>
<proteinExistence type="predicted"/>
<dbReference type="EMBL" id="PFAY01000009">
    <property type="protein sequence ID" value="PIT93203.1"/>
    <property type="molecule type" value="Genomic_DNA"/>
</dbReference>
<name>A0A2M6WKB4_9BACT</name>
<accession>A0A2M6WKB4</accession>